<feature type="compositionally biased region" description="Basic residues" evidence="1">
    <location>
        <begin position="171"/>
        <end position="180"/>
    </location>
</feature>
<gene>
    <name evidence="2" type="ORF">JKP88DRAFT_253547</name>
</gene>
<dbReference type="EMBL" id="JAFCMP010000072">
    <property type="protein sequence ID" value="KAG5188286.1"/>
    <property type="molecule type" value="Genomic_DNA"/>
</dbReference>
<feature type="compositionally biased region" description="Gly residues" evidence="1">
    <location>
        <begin position="146"/>
        <end position="169"/>
    </location>
</feature>
<proteinExistence type="predicted"/>
<dbReference type="Proteomes" id="UP000664859">
    <property type="component" value="Unassembled WGS sequence"/>
</dbReference>
<name>A0A835Z6T8_9STRA</name>
<dbReference type="AlphaFoldDB" id="A0A835Z6T8"/>
<sequence>MAHAMERWQLVPRRQSLWRGLFAPPPQGRASSAQILGVDLQEFKMAAGACEEALLQLLLALLEGQSARVVAHLECQTDMPTLVQNMGCALRLRRRGSGGGGGGASELSSKVVLYLTLATSLAEASADPAYQTHAKRLLEAFSTHGGGSGGAGGGTAGGGGGSGGGGGAGSSKRRQRKRRHQWQDLIASIEIMGQNKEDDPHQARGQSCRGEEVNYFKYNFNVMFALQLVSTIKQQKRLRKL</sequence>
<feature type="region of interest" description="Disordered" evidence="1">
    <location>
        <begin position="146"/>
        <end position="180"/>
    </location>
</feature>
<accession>A0A835Z6T8</accession>
<reference evidence="2" key="1">
    <citation type="submission" date="2021-02" db="EMBL/GenBank/DDBJ databases">
        <title>First Annotated Genome of the Yellow-green Alga Tribonema minus.</title>
        <authorList>
            <person name="Mahan K.M."/>
        </authorList>
    </citation>
    <scope>NUCLEOTIDE SEQUENCE</scope>
    <source>
        <strain evidence="2">UTEX B ZZ1240</strain>
    </source>
</reference>
<evidence type="ECO:0000313" key="3">
    <source>
        <dbReference type="Proteomes" id="UP000664859"/>
    </source>
</evidence>
<evidence type="ECO:0000313" key="2">
    <source>
        <dbReference type="EMBL" id="KAG5188286.1"/>
    </source>
</evidence>
<keyword evidence="3" id="KW-1185">Reference proteome</keyword>
<comment type="caution">
    <text evidence="2">The sequence shown here is derived from an EMBL/GenBank/DDBJ whole genome shotgun (WGS) entry which is preliminary data.</text>
</comment>
<protein>
    <submittedName>
        <fullName evidence="2">Uncharacterized protein</fullName>
    </submittedName>
</protein>
<organism evidence="2 3">
    <name type="scientific">Tribonema minus</name>
    <dbReference type="NCBI Taxonomy" id="303371"/>
    <lineage>
        <taxon>Eukaryota</taxon>
        <taxon>Sar</taxon>
        <taxon>Stramenopiles</taxon>
        <taxon>Ochrophyta</taxon>
        <taxon>PX clade</taxon>
        <taxon>Xanthophyceae</taxon>
        <taxon>Tribonematales</taxon>
        <taxon>Tribonemataceae</taxon>
        <taxon>Tribonema</taxon>
    </lineage>
</organism>
<evidence type="ECO:0000256" key="1">
    <source>
        <dbReference type="SAM" id="MobiDB-lite"/>
    </source>
</evidence>